<feature type="region of interest" description="Disordered" evidence="2">
    <location>
        <begin position="217"/>
        <end position="288"/>
    </location>
</feature>
<accession>A0A0F9M694</accession>
<evidence type="ECO:0000256" key="1">
    <source>
        <dbReference type="SAM" id="Coils"/>
    </source>
</evidence>
<feature type="coiled-coil region" evidence="1">
    <location>
        <begin position="167"/>
        <end position="201"/>
    </location>
</feature>
<feature type="compositionally biased region" description="Polar residues" evidence="2">
    <location>
        <begin position="242"/>
        <end position="261"/>
    </location>
</feature>
<feature type="compositionally biased region" description="Basic and acidic residues" evidence="2">
    <location>
        <begin position="229"/>
        <end position="239"/>
    </location>
</feature>
<keyword evidence="1" id="KW-0175">Coiled coil</keyword>
<organism evidence="3">
    <name type="scientific">marine sediment metagenome</name>
    <dbReference type="NCBI Taxonomy" id="412755"/>
    <lineage>
        <taxon>unclassified sequences</taxon>
        <taxon>metagenomes</taxon>
        <taxon>ecological metagenomes</taxon>
    </lineage>
</organism>
<name>A0A0F9M694_9ZZZZ</name>
<feature type="coiled-coil region" evidence="1">
    <location>
        <begin position="12"/>
        <end position="39"/>
    </location>
</feature>
<evidence type="ECO:0000256" key="2">
    <source>
        <dbReference type="SAM" id="MobiDB-lite"/>
    </source>
</evidence>
<proteinExistence type="predicted"/>
<comment type="caution">
    <text evidence="3">The sequence shown here is derived from an EMBL/GenBank/DDBJ whole genome shotgun (WGS) entry which is preliminary data.</text>
</comment>
<feature type="region of interest" description="Disordered" evidence="2">
    <location>
        <begin position="99"/>
        <end position="165"/>
    </location>
</feature>
<reference evidence="3" key="1">
    <citation type="journal article" date="2015" name="Nature">
        <title>Complex archaea that bridge the gap between prokaryotes and eukaryotes.</title>
        <authorList>
            <person name="Spang A."/>
            <person name="Saw J.H."/>
            <person name="Jorgensen S.L."/>
            <person name="Zaremba-Niedzwiedzka K."/>
            <person name="Martijn J."/>
            <person name="Lind A.E."/>
            <person name="van Eijk R."/>
            <person name="Schleper C."/>
            <person name="Guy L."/>
            <person name="Ettema T.J."/>
        </authorList>
    </citation>
    <scope>NUCLEOTIDE SEQUENCE</scope>
</reference>
<sequence>MVEENFKIGINLELEQSSLADLEKQIERTIKNATQKAMKNLDLGKVGPSTGAVKAAGAATGVKGSDFPKAIQSAMSSGLKSFEQSISQMNKTMDRLASALEKDARSGPAKISPTTAGGGPRKPDPATGPERAQREVAKRITALRAQSRRKRRRRSKEGKIQKEKAKFAKITSQRARMAKKAAELERRSAAIEQKLLAVKEEEAAVRKQFIARMKGENRGLGGSAVSGPRDPRKFTKERPTVGGSQQNQKAQSVARSQTAREQSAPALVTPKNQPNRTGDGPTDNKGNLRAAGKIMQQAAAGPPKKAPAKPRVDYMKQAQQDIANAAKTFEQVAQNIVKHMPQYKGKDLSALFNLPGAKDMQIREGAAPTIRSASGKERHLGSVVKITNDVVTRLDRISHSFEGHEAELKKIAAASRRRPGSEINAVQALVRKRTFESAPMYEKQQSMGSFIKAGEAKMVFEPSQKQAAKIMGAGDAGRIDAAKVGEVEATLHDMSRMGNQFVKAGVDVISTLGLTEESAALMAKAETNWALTLNKATGRFEGTITSKMQTRPVQQFQAGGPGFGKQARSSFMKGFAKIEGGQEPVVQSPFLRQMLKQGNVTASARNLKTAAMSARNVPELHEDQSLITFKAAKAMGMSKEKTKLVKTPAEDLMVGMNIQDKQAMGINAAGKKVQMALNGTAAVITKMVEVTKNGVQMMAITYDEFNAPGTGMKMSTMPGNKSMVKAVSE</sequence>
<evidence type="ECO:0000313" key="3">
    <source>
        <dbReference type="EMBL" id="KKM94806.1"/>
    </source>
</evidence>
<protein>
    <submittedName>
        <fullName evidence="3">Uncharacterized protein</fullName>
    </submittedName>
</protein>
<dbReference type="EMBL" id="LAZR01006092">
    <property type="protein sequence ID" value="KKM94806.1"/>
    <property type="molecule type" value="Genomic_DNA"/>
</dbReference>
<feature type="non-terminal residue" evidence="3">
    <location>
        <position position="729"/>
    </location>
</feature>
<feature type="compositionally biased region" description="Basic residues" evidence="2">
    <location>
        <begin position="146"/>
        <end position="156"/>
    </location>
</feature>
<dbReference type="AlphaFoldDB" id="A0A0F9M694"/>
<gene>
    <name evidence="3" type="ORF">LCGC14_1194680</name>
</gene>